<dbReference type="Proteomes" id="UP000000602">
    <property type="component" value="Chromosome"/>
</dbReference>
<organism evidence="1 2">
    <name type="scientific">Desulfotalea psychrophila (strain LSv54 / DSM 12343)</name>
    <dbReference type="NCBI Taxonomy" id="177439"/>
    <lineage>
        <taxon>Bacteria</taxon>
        <taxon>Pseudomonadati</taxon>
        <taxon>Thermodesulfobacteriota</taxon>
        <taxon>Desulfobulbia</taxon>
        <taxon>Desulfobulbales</taxon>
        <taxon>Desulfocapsaceae</taxon>
        <taxon>Desulfotalea</taxon>
    </lineage>
</organism>
<name>Q6AMK1_DESPS</name>
<protein>
    <recommendedName>
        <fullName evidence="3">Lipoprotein</fullName>
    </recommendedName>
</protein>
<evidence type="ECO:0008006" key="3">
    <source>
        <dbReference type="Google" id="ProtNLM"/>
    </source>
</evidence>
<dbReference type="AlphaFoldDB" id="Q6AMK1"/>
<dbReference type="KEGG" id="dps:DP1695"/>
<evidence type="ECO:0000313" key="1">
    <source>
        <dbReference type="EMBL" id="CAG36424.1"/>
    </source>
</evidence>
<dbReference type="STRING" id="177439.DP1695"/>
<proteinExistence type="predicted"/>
<dbReference type="HOGENOM" id="CLU_828264_0_0_7"/>
<dbReference type="OrthoDB" id="9812256at2"/>
<dbReference type="eggNOG" id="ENOG5032U5Y">
    <property type="taxonomic scope" value="Bacteria"/>
</dbReference>
<dbReference type="PROSITE" id="PS51257">
    <property type="entry name" value="PROKAR_LIPOPROTEIN"/>
    <property type="match status" value="1"/>
</dbReference>
<dbReference type="EMBL" id="CR522870">
    <property type="protein sequence ID" value="CAG36424.1"/>
    <property type="molecule type" value="Genomic_DNA"/>
</dbReference>
<gene>
    <name evidence="1" type="ordered locus">DP1695</name>
</gene>
<accession>Q6AMK1</accession>
<sequence length="346" mass="38709">MRKTIEKIREIFVLSRLLPSLILLLLTTSCTVNGPREELAVKEVQKLQLTGPISNRLAEISGLTWFKDYLIFLPQYPNFPKKSGGGRIFALHKRDIYKAITDGSVLHPLEIEFKGPNLQNILPGFEGYEAIVFSGNTAFLTIEVEPSPGKAYALIVTASMAEDLSSLQLSFVDIERSIRVESPSHIPNMSEESLVIIGHSLYSIHEANGKSVNQRPVAHGFSLRRSGQNNIPFPALPYRVTDATAADKNNKFWVINYFYRGDKKLAGDPDILQEDEIGLNPGGLERIVELQYEDEAIKRTKKAAITLKPLPGKSRNWEGIVRLEDKGFLLVSDKFPTTEFAFVPVQ</sequence>
<dbReference type="RefSeq" id="WP_011188936.1">
    <property type="nucleotide sequence ID" value="NC_006138.1"/>
</dbReference>
<evidence type="ECO:0000313" key="2">
    <source>
        <dbReference type="Proteomes" id="UP000000602"/>
    </source>
</evidence>
<reference evidence="2" key="1">
    <citation type="journal article" date="2004" name="Environ. Microbiol.">
        <title>The genome of Desulfotalea psychrophila, a sulfate-reducing bacterium from permanently cold Arctic sediments.</title>
        <authorList>
            <person name="Rabus R."/>
            <person name="Ruepp A."/>
            <person name="Frickey T."/>
            <person name="Rattei T."/>
            <person name="Fartmann B."/>
            <person name="Stark M."/>
            <person name="Bauer M."/>
            <person name="Zibat A."/>
            <person name="Lombardot T."/>
            <person name="Becker I."/>
            <person name="Amann J."/>
            <person name="Gellner K."/>
            <person name="Teeling H."/>
            <person name="Leuschner W.D."/>
            <person name="Gloeckner F.-O."/>
            <person name="Lupas A.N."/>
            <person name="Amann R."/>
            <person name="Klenk H.-P."/>
        </authorList>
    </citation>
    <scope>NUCLEOTIDE SEQUENCE [LARGE SCALE GENOMIC DNA]</scope>
    <source>
        <strain evidence="2">DSM 12343 / LSv54</strain>
    </source>
</reference>
<keyword evidence="2" id="KW-1185">Reference proteome</keyword>